<evidence type="ECO:0000313" key="2">
    <source>
        <dbReference type="EMBL" id="PON41076.1"/>
    </source>
</evidence>
<dbReference type="EMBL" id="JXTB01000423">
    <property type="protein sequence ID" value="PON41076.1"/>
    <property type="molecule type" value="Genomic_DNA"/>
</dbReference>
<keyword evidence="1" id="KW-1133">Transmembrane helix</keyword>
<proteinExistence type="predicted"/>
<dbReference type="AlphaFoldDB" id="A0A2P5AX45"/>
<keyword evidence="1" id="KW-0472">Membrane</keyword>
<keyword evidence="3" id="KW-1185">Reference proteome</keyword>
<gene>
    <name evidence="2" type="ORF">PanWU01x14_292280</name>
</gene>
<accession>A0A2P5AX45</accession>
<comment type="caution">
    <text evidence="2">The sequence shown here is derived from an EMBL/GenBank/DDBJ whole genome shotgun (WGS) entry which is preliminary data.</text>
</comment>
<reference evidence="3" key="1">
    <citation type="submission" date="2016-06" db="EMBL/GenBank/DDBJ databases">
        <title>Parallel loss of symbiosis genes in relatives of nitrogen-fixing non-legume Parasponia.</title>
        <authorList>
            <person name="Van Velzen R."/>
            <person name="Holmer R."/>
            <person name="Bu F."/>
            <person name="Rutten L."/>
            <person name="Van Zeijl A."/>
            <person name="Liu W."/>
            <person name="Santuari L."/>
            <person name="Cao Q."/>
            <person name="Sharma T."/>
            <person name="Shen D."/>
            <person name="Roswanjaya Y."/>
            <person name="Wardhani T."/>
            <person name="Kalhor M.S."/>
            <person name="Jansen J."/>
            <person name="Van den Hoogen J."/>
            <person name="Gungor B."/>
            <person name="Hartog M."/>
            <person name="Hontelez J."/>
            <person name="Verver J."/>
            <person name="Yang W.-C."/>
            <person name="Schijlen E."/>
            <person name="Repin R."/>
            <person name="Schilthuizen M."/>
            <person name="Schranz E."/>
            <person name="Heidstra R."/>
            <person name="Miyata K."/>
            <person name="Fedorova E."/>
            <person name="Kohlen W."/>
            <person name="Bisseling T."/>
            <person name="Smit S."/>
            <person name="Geurts R."/>
        </authorList>
    </citation>
    <scope>NUCLEOTIDE SEQUENCE [LARGE SCALE GENOMIC DNA]</scope>
    <source>
        <strain evidence="3">cv. WU1-14</strain>
    </source>
</reference>
<feature type="non-terminal residue" evidence="2">
    <location>
        <position position="1"/>
    </location>
</feature>
<feature type="transmembrane region" description="Helical" evidence="1">
    <location>
        <begin position="44"/>
        <end position="61"/>
    </location>
</feature>
<sequence length="74" mass="8776">LPSHSIKDHVAVDKEDHSKFLGDYFNEVIEDGTLECSRLFLNDHWRNLIVVISLIIQNFLYKRSMAAWLRMVMR</sequence>
<evidence type="ECO:0000256" key="1">
    <source>
        <dbReference type="SAM" id="Phobius"/>
    </source>
</evidence>
<dbReference type="Proteomes" id="UP000237105">
    <property type="component" value="Unassembled WGS sequence"/>
</dbReference>
<protein>
    <submittedName>
        <fullName evidence="2">Uncharacterized protein</fullName>
    </submittedName>
</protein>
<evidence type="ECO:0000313" key="3">
    <source>
        <dbReference type="Proteomes" id="UP000237105"/>
    </source>
</evidence>
<keyword evidence="1" id="KW-0812">Transmembrane</keyword>
<name>A0A2P5AX45_PARAD</name>
<organism evidence="2 3">
    <name type="scientific">Parasponia andersonii</name>
    <name type="common">Sponia andersonii</name>
    <dbReference type="NCBI Taxonomy" id="3476"/>
    <lineage>
        <taxon>Eukaryota</taxon>
        <taxon>Viridiplantae</taxon>
        <taxon>Streptophyta</taxon>
        <taxon>Embryophyta</taxon>
        <taxon>Tracheophyta</taxon>
        <taxon>Spermatophyta</taxon>
        <taxon>Magnoliopsida</taxon>
        <taxon>eudicotyledons</taxon>
        <taxon>Gunneridae</taxon>
        <taxon>Pentapetalae</taxon>
        <taxon>rosids</taxon>
        <taxon>fabids</taxon>
        <taxon>Rosales</taxon>
        <taxon>Cannabaceae</taxon>
        <taxon>Parasponia</taxon>
    </lineage>
</organism>